<feature type="transmembrane region" description="Helical" evidence="4">
    <location>
        <begin position="143"/>
        <end position="165"/>
    </location>
</feature>
<evidence type="ECO:0000256" key="3">
    <source>
        <dbReference type="ARBA" id="ARBA00023136"/>
    </source>
</evidence>
<evidence type="ECO:0000313" key="6">
    <source>
        <dbReference type="EMBL" id="TWU57668.1"/>
    </source>
</evidence>
<proteinExistence type="predicted"/>
<dbReference type="Gene3D" id="1.20.1250.20">
    <property type="entry name" value="MFS general substrate transporter like domains"/>
    <property type="match status" value="2"/>
</dbReference>
<feature type="transmembrane region" description="Helical" evidence="4">
    <location>
        <begin position="60"/>
        <end position="80"/>
    </location>
</feature>
<evidence type="ECO:0000256" key="4">
    <source>
        <dbReference type="SAM" id="Phobius"/>
    </source>
</evidence>
<organism evidence="6 7">
    <name type="scientific">Rubripirellula reticaptiva</name>
    <dbReference type="NCBI Taxonomy" id="2528013"/>
    <lineage>
        <taxon>Bacteria</taxon>
        <taxon>Pseudomonadati</taxon>
        <taxon>Planctomycetota</taxon>
        <taxon>Planctomycetia</taxon>
        <taxon>Pirellulales</taxon>
        <taxon>Pirellulaceae</taxon>
        <taxon>Rubripirellula</taxon>
    </lineage>
</organism>
<feature type="transmembrane region" description="Helical" evidence="4">
    <location>
        <begin position="292"/>
        <end position="310"/>
    </location>
</feature>
<dbReference type="PROSITE" id="PS50850">
    <property type="entry name" value="MFS"/>
    <property type="match status" value="1"/>
</dbReference>
<sequence>MLHRASDTLAARLPFFYGYLMIPLAMVLQITTSPGQTFAFSAFTPSFRQAFAMSDSHLTLAYMLGTFLAAIPLTIVGPLSDRFGLKWLSASAVLGVSATCWLAATASGWWNLLLVFFLLRFLGQGALSLLSGNAISMWFRNRIGRVSAMMSIGTALAFAWVPGLIADSINSIGWRQTYQGIALLVTVCTLPLVLIFFRNRPEEIGQCVDGGQPHRTLNSGAVPKNDGLDEPIKIETEPSLTFAQAIQTPAFWILAVTNLAWALIGTGVVFYLYTICQQRGFDARVPSNLFKTFGLCMLAGQLGGGVLADFARLNRMLGVGTAMLCIGIGSLLVGRSETTLHTFTVFFGGGQGLLLAVGSVVWVRYYGRESLGAIRGTAWCATVAGSGCGPLLMGLSRDHYESFDPAITLFLAIMILLSIASWFAVIPKRDLA</sequence>
<evidence type="ECO:0000256" key="1">
    <source>
        <dbReference type="ARBA" id="ARBA00022692"/>
    </source>
</evidence>
<keyword evidence="2 4" id="KW-1133">Transmembrane helix</keyword>
<evidence type="ECO:0000313" key="7">
    <source>
        <dbReference type="Proteomes" id="UP000317977"/>
    </source>
</evidence>
<dbReference type="RefSeq" id="WP_146532525.1">
    <property type="nucleotide sequence ID" value="NZ_SJPX01000001.1"/>
</dbReference>
<comment type="caution">
    <text evidence="6">The sequence shown here is derived from an EMBL/GenBank/DDBJ whole genome shotgun (WGS) entry which is preliminary data.</text>
</comment>
<dbReference type="PANTHER" id="PTHR11360">
    <property type="entry name" value="MONOCARBOXYLATE TRANSPORTER"/>
    <property type="match status" value="1"/>
</dbReference>
<accession>A0A5C6F8D7</accession>
<feature type="transmembrane region" description="Helical" evidence="4">
    <location>
        <begin position="407"/>
        <end position="426"/>
    </location>
</feature>
<dbReference type="Pfam" id="PF07690">
    <property type="entry name" value="MFS_1"/>
    <property type="match status" value="1"/>
</dbReference>
<feature type="transmembrane region" description="Helical" evidence="4">
    <location>
        <begin position="12"/>
        <end position="31"/>
    </location>
</feature>
<dbReference type="InterPro" id="IPR011701">
    <property type="entry name" value="MFS"/>
</dbReference>
<dbReference type="InterPro" id="IPR036259">
    <property type="entry name" value="MFS_trans_sf"/>
</dbReference>
<reference evidence="6 7" key="1">
    <citation type="submission" date="2019-02" db="EMBL/GenBank/DDBJ databases">
        <title>Deep-cultivation of Planctomycetes and their phenomic and genomic characterization uncovers novel biology.</title>
        <authorList>
            <person name="Wiegand S."/>
            <person name="Jogler M."/>
            <person name="Boedeker C."/>
            <person name="Pinto D."/>
            <person name="Vollmers J."/>
            <person name="Rivas-Marin E."/>
            <person name="Kohn T."/>
            <person name="Peeters S.H."/>
            <person name="Heuer A."/>
            <person name="Rast P."/>
            <person name="Oberbeckmann S."/>
            <person name="Bunk B."/>
            <person name="Jeske O."/>
            <person name="Meyerdierks A."/>
            <person name="Storesund J.E."/>
            <person name="Kallscheuer N."/>
            <person name="Luecker S."/>
            <person name="Lage O.M."/>
            <person name="Pohl T."/>
            <person name="Merkel B.J."/>
            <person name="Hornburger P."/>
            <person name="Mueller R.-W."/>
            <person name="Bruemmer F."/>
            <person name="Labrenz M."/>
            <person name="Spormann A.M."/>
            <person name="Op Den Camp H."/>
            <person name="Overmann J."/>
            <person name="Amann R."/>
            <person name="Jetten M.S.M."/>
            <person name="Mascher T."/>
            <person name="Medema M.H."/>
            <person name="Devos D.P."/>
            <person name="Kaster A.-K."/>
            <person name="Ovreas L."/>
            <person name="Rohde M."/>
            <person name="Galperin M.Y."/>
            <person name="Jogler C."/>
        </authorList>
    </citation>
    <scope>NUCLEOTIDE SEQUENCE [LARGE SCALE GENOMIC DNA]</scope>
    <source>
        <strain evidence="6 7">Poly59</strain>
    </source>
</reference>
<dbReference type="GO" id="GO:0022857">
    <property type="term" value="F:transmembrane transporter activity"/>
    <property type="evidence" value="ECO:0007669"/>
    <property type="project" value="InterPro"/>
</dbReference>
<feature type="transmembrane region" description="Helical" evidence="4">
    <location>
        <begin position="177"/>
        <end position="197"/>
    </location>
</feature>
<keyword evidence="3 4" id="KW-0472">Membrane</keyword>
<keyword evidence="1 4" id="KW-0812">Transmembrane</keyword>
<evidence type="ECO:0000256" key="2">
    <source>
        <dbReference type="ARBA" id="ARBA00022989"/>
    </source>
</evidence>
<dbReference type="OrthoDB" id="182417at2"/>
<feature type="transmembrane region" description="Helical" evidence="4">
    <location>
        <begin position="250"/>
        <end position="272"/>
    </location>
</feature>
<gene>
    <name evidence="6" type="primary">yhjX</name>
    <name evidence="6" type="ORF">Poly59_05750</name>
</gene>
<dbReference type="SUPFAM" id="SSF103473">
    <property type="entry name" value="MFS general substrate transporter"/>
    <property type="match status" value="1"/>
</dbReference>
<keyword evidence="7" id="KW-1185">Reference proteome</keyword>
<dbReference type="EMBL" id="SJPX01000001">
    <property type="protein sequence ID" value="TWU57668.1"/>
    <property type="molecule type" value="Genomic_DNA"/>
</dbReference>
<feature type="transmembrane region" description="Helical" evidence="4">
    <location>
        <begin position="340"/>
        <end position="365"/>
    </location>
</feature>
<dbReference type="AlphaFoldDB" id="A0A5C6F8D7"/>
<name>A0A5C6F8D7_9BACT</name>
<feature type="transmembrane region" description="Helical" evidence="4">
    <location>
        <begin position="377"/>
        <end position="395"/>
    </location>
</feature>
<feature type="transmembrane region" description="Helical" evidence="4">
    <location>
        <begin position="87"/>
        <end position="104"/>
    </location>
</feature>
<protein>
    <submittedName>
        <fullName evidence="6">Putative MFS-type transporter YhjX</fullName>
    </submittedName>
</protein>
<dbReference type="Proteomes" id="UP000317977">
    <property type="component" value="Unassembled WGS sequence"/>
</dbReference>
<evidence type="ECO:0000259" key="5">
    <source>
        <dbReference type="PROSITE" id="PS50850"/>
    </source>
</evidence>
<dbReference type="InterPro" id="IPR050327">
    <property type="entry name" value="Proton-linked_MCT"/>
</dbReference>
<dbReference type="InterPro" id="IPR020846">
    <property type="entry name" value="MFS_dom"/>
</dbReference>
<dbReference type="PANTHER" id="PTHR11360:SF308">
    <property type="entry name" value="BLL3089 PROTEIN"/>
    <property type="match status" value="1"/>
</dbReference>
<feature type="transmembrane region" description="Helical" evidence="4">
    <location>
        <begin position="317"/>
        <end position="334"/>
    </location>
</feature>
<feature type="transmembrane region" description="Helical" evidence="4">
    <location>
        <begin position="110"/>
        <end position="131"/>
    </location>
</feature>
<feature type="domain" description="Major facilitator superfamily (MFS) profile" evidence="5">
    <location>
        <begin position="11"/>
        <end position="430"/>
    </location>
</feature>